<gene>
    <name evidence="3" type="ORF">K2173_025480</name>
</gene>
<organism evidence="3 4">
    <name type="scientific">Erythroxylum novogranatense</name>
    <dbReference type="NCBI Taxonomy" id="1862640"/>
    <lineage>
        <taxon>Eukaryota</taxon>
        <taxon>Viridiplantae</taxon>
        <taxon>Streptophyta</taxon>
        <taxon>Embryophyta</taxon>
        <taxon>Tracheophyta</taxon>
        <taxon>Spermatophyta</taxon>
        <taxon>Magnoliopsida</taxon>
        <taxon>eudicotyledons</taxon>
        <taxon>Gunneridae</taxon>
        <taxon>Pentapetalae</taxon>
        <taxon>rosids</taxon>
        <taxon>fabids</taxon>
        <taxon>Malpighiales</taxon>
        <taxon>Erythroxylaceae</taxon>
        <taxon>Erythroxylum</taxon>
    </lineage>
</organism>
<name>A0AAV8SB45_9ROSI</name>
<dbReference type="PANTHER" id="PTHR46929:SF33">
    <property type="entry name" value="L10-INTERACTING MYB DOMAIN-CONTAINING PROTEIN-LIKE ISOFORM X1"/>
    <property type="match status" value="1"/>
</dbReference>
<feature type="compositionally biased region" description="Polar residues" evidence="1">
    <location>
        <begin position="371"/>
        <end position="410"/>
    </location>
</feature>
<dbReference type="Pfam" id="PF12776">
    <property type="entry name" value="Myb_DNA-bind_3"/>
    <property type="match status" value="2"/>
</dbReference>
<feature type="domain" description="Myb/SANT-like" evidence="2">
    <location>
        <begin position="221"/>
        <end position="315"/>
    </location>
</feature>
<dbReference type="PANTHER" id="PTHR46929">
    <property type="entry name" value="EXPRESSED PROTEIN"/>
    <property type="match status" value="1"/>
</dbReference>
<evidence type="ECO:0000313" key="3">
    <source>
        <dbReference type="EMBL" id="KAJ8749436.1"/>
    </source>
</evidence>
<evidence type="ECO:0000259" key="2">
    <source>
        <dbReference type="Pfam" id="PF12776"/>
    </source>
</evidence>
<proteinExistence type="predicted"/>
<evidence type="ECO:0000313" key="4">
    <source>
        <dbReference type="Proteomes" id="UP001159364"/>
    </source>
</evidence>
<keyword evidence="4" id="KW-1185">Reference proteome</keyword>
<dbReference type="AlphaFoldDB" id="A0AAV8SB45"/>
<accession>A0AAV8SB45</accession>
<feature type="domain" description="Myb/SANT-like" evidence="2">
    <location>
        <begin position="16"/>
        <end position="110"/>
    </location>
</feature>
<comment type="caution">
    <text evidence="3">The sequence shown here is derived from an EMBL/GenBank/DDBJ whole genome shotgun (WGS) entry which is preliminary data.</text>
</comment>
<reference evidence="3 4" key="1">
    <citation type="submission" date="2021-09" db="EMBL/GenBank/DDBJ databases">
        <title>Genomic insights and catalytic innovation underlie evolution of tropane alkaloids biosynthesis.</title>
        <authorList>
            <person name="Wang Y.-J."/>
            <person name="Tian T."/>
            <person name="Huang J.-P."/>
            <person name="Huang S.-X."/>
        </authorList>
    </citation>
    <scope>NUCLEOTIDE SEQUENCE [LARGE SCALE GENOMIC DNA]</scope>
    <source>
        <strain evidence="3">KIB-2018</strain>
        <tissue evidence="3">Leaf</tissue>
    </source>
</reference>
<evidence type="ECO:0000256" key="1">
    <source>
        <dbReference type="SAM" id="MobiDB-lite"/>
    </source>
</evidence>
<feature type="region of interest" description="Disordered" evidence="1">
    <location>
        <begin position="369"/>
        <end position="410"/>
    </location>
</feature>
<sequence length="506" mass="58866">MGGKGASSNDRLRTIWTPEMDRYFIDLLLQQVSRGNKFDDYLFSKRAWKQMTLLFSTKFNFQYEKDVLKNRYKTLRNLYKTVKKLINQEGFIWDGNHQMVTADNSVWDEYIKMNPNARTFRIKRIPYYPDLCLIYENKGIEEKGENELQYLPHLVETETVAATQPTSPGEGTIVAPQESRVDAMSVSKDVVDDSTSKKVLDDLHWTPSRVTQSTSNRTRTYWHPPMDRYFIDLMLEQLQKGNKIDGVFHKQAWIDMITSFNAKFEFDYDVDVLKNRYKTLRRQYNVIKNLLEMDGFAWDDTRQMVIADDYVWQDYIKTHTDARQFMTRPLPYYKDLCTICNDHNVGETGRSFPQFLLLEYDVQSGKFHGASQLSESPTTSASSGLRMESVQTGSIPKMSTQNNKRQSENLSTSAYSKKLRYKEMGKTSTCSEMTTAIPCLSDEKKDENANSISIEDVVKAVQALPNMDEDLVLDACDLFEDEMKAKTFMALDPKLRKKWLLRKLRP</sequence>
<dbReference type="Proteomes" id="UP001159364">
    <property type="component" value="Linkage Group LG12"/>
</dbReference>
<protein>
    <recommendedName>
        <fullName evidence="2">Myb/SANT-like domain-containing protein</fullName>
    </recommendedName>
</protein>
<dbReference type="InterPro" id="IPR024752">
    <property type="entry name" value="Myb/SANT-like_dom"/>
</dbReference>
<dbReference type="EMBL" id="JAIWQS010000012">
    <property type="protein sequence ID" value="KAJ8749436.1"/>
    <property type="molecule type" value="Genomic_DNA"/>
</dbReference>